<dbReference type="Proteomes" id="UP000181728">
    <property type="component" value="Unassembled WGS sequence"/>
</dbReference>
<dbReference type="Pfam" id="PF02661">
    <property type="entry name" value="Fic"/>
    <property type="match status" value="1"/>
</dbReference>
<reference evidence="4 5" key="1">
    <citation type="journal article" date="2016" name="BMC Genomics">
        <title>Consensus pan-genome assembly of the specialised wine bacterium Oenococcus oeni.</title>
        <authorList>
            <person name="Sternes P.R."/>
            <person name="Borneman A.R."/>
        </authorList>
    </citation>
    <scope>NUCLEOTIDE SEQUENCE [LARGE SCALE GENOMIC DNA]</scope>
    <source>
        <strain evidence="4 5">AWRIB661</strain>
    </source>
</reference>
<dbReference type="GO" id="GO:0005524">
    <property type="term" value="F:ATP binding"/>
    <property type="evidence" value="ECO:0007669"/>
    <property type="project" value="UniProtKB-KW"/>
</dbReference>
<gene>
    <name evidence="4" type="ORF">ATX59_07125</name>
</gene>
<evidence type="ECO:0000313" key="5">
    <source>
        <dbReference type="Proteomes" id="UP000181728"/>
    </source>
</evidence>
<organism evidence="4 5">
    <name type="scientific">Oenococcus oeni</name>
    <name type="common">Leuconostoc oenos</name>
    <dbReference type="NCBI Taxonomy" id="1247"/>
    <lineage>
        <taxon>Bacteria</taxon>
        <taxon>Bacillati</taxon>
        <taxon>Bacillota</taxon>
        <taxon>Bacilli</taxon>
        <taxon>Lactobacillales</taxon>
        <taxon>Lactobacillaceae</taxon>
        <taxon>Oenococcus</taxon>
    </lineage>
</organism>
<feature type="active site" evidence="1">
    <location>
        <position position="239"/>
    </location>
</feature>
<proteinExistence type="predicted"/>
<keyword evidence="2" id="KW-0547">Nucleotide-binding</keyword>
<dbReference type="InterPro" id="IPR003812">
    <property type="entry name" value="Fido"/>
</dbReference>
<protein>
    <submittedName>
        <fullName evidence="4">Cell filamentation protein Fic</fullName>
    </submittedName>
</protein>
<dbReference type="RefSeq" id="WP_071449022.1">
    <property type="nucleotide sequence ID" value="NZ_MLOK01000047.1"/>
</dbReference>
<feature type="binding site" evidence="2">
    <location>
        <begin position="243"/>
        <end position="250"/>
    </location>
    <ligand>
        <name>ATP</name>
        <dbReference type="ChEBI" id="CHEBI:30616"/>
    </ligand>
</feature>
<dbReference type="InterPro" id="IPR040198">
    <property type="entry name" value="Fido_containing"/>
</dbReference>
<feature type="domain" description="Fido" evidence="3">
    <location>
        <begin position="153"/>
        <end position="302"/>
    </location>
</feature>
<dbReference type="EMBL" id="MLOK01000047">
    <property type="protein sequence ID" value="OIM20868.1"/>
    <property type="molecule type" value="Genomic_DNA"/>
</dbReference>
<evidence type="ECO:0000256" key="1">
    <source>
        <dbReference type="PIRSR" id="PIRSR640198-1"/>
    </source>
</evidence>
<name>A0A6N4A0P0_OENOE</name>
<keyword evidence="2" id="KW-0067">ATP-binding</keyword>
<dbReference type="SUPFAM" id="SSF140931">
    <property type="entry name" value="Fic-like"/>
    <property type="match status" value="1"/>
</dbReference>
<dbReference type="PANTHER" id="PTHR13504">
    <property type="entry name" value="FIDO DOMAIN-CONTAINING PROTEIN DDB_G0283145"/>
    <property type="match status" value="1"/>
</dbReference>
<dbReference type="Gene3D" id="1.10.3290.10">
    <property type="entry name" value="Fido-like domain"/>
    <property type="match status" value="1"/>
</dbReference>
<evidence type="ECO:0000259" key="3">
    <source>
        <dbReference type="PROSITE" id="PS51459"/>
    </source>
</evidence>
<dbReference type="InterPro" id="IPR036597">
    <property type="entry name" value="Fido-like_dom_sf"/>
</dbReference>
<sequence length="410" mass="47727">MPYKTLKTIDYEAHHDSKTVGTEYERRIHNYGIFKSGLYPFLIDHQELSQDRRELFVTPLREIAIACERIEYNSAELKSKLKELPPIAEELYLKKSLINEITTSNRLSGTAVRRTEVKAALDSINKDNQEQVRFAPMAKMYKKILEGGFQRIESFVDLRKVYNQLLFGLIEKERMPDGAFFRNRPVSIKNDQHKIIFQLSGNENDLEQRLSNWLKFISNKNIPFMIKGLLAHGYFENIHPFYDGNGRTSRYILSLYLARKLDLVTGLNVAQAIYENRESYEKALLALGDQGNFAEGSFFINDLLSMIENRQRKIIEDLDVNIKQLSRTNKKIQQIYQINSPEYFVLNLLLQSKIFTDNQADGLLDREIVEISENSKHSKRAINLAIKSLERKKQIITLKKNPFQHSIDIN</sequence>
<accession>A0A6N4A0P0</accession>
<comment type="caution">
    <text evidence="4">The sequence shown here is derived from an EMBL/GenBank/DDBJ whole genome shotgun (WGS) entry which is preliminary data.</text>
</comment>
<evidence type="ECO:0000256" key="2">
    <source>
        <dbReference type="PIRSR" id="PIRSR640198-2"/>
    </source>
</evidence>
<dbReference type="PANTHER" id="PTHR13504:SF40">
    <property type="entry name" value="FIDO DOMAIN-CONTAINING PROTEIN"/>
    <property type="match status" value="1"/>
</dbReference>
<dbReference type="AlphaFoldDB" id="A0A6N4A0P0"/>
<evidence type="ECO:0000313" key="4">
    <source>
        <dbReference type="EMBL" id="OIM20868.1"/>
    </source>
</evidence>
<dbReference type="PROSITE" id="PS51459">
    <property type="entry name" value="FIDO"/>
    <property type="match status" value="1"/>
</dbReference>